<gene>
    <name evidence="1" type="ORF">GMARGA_LOCUS33991</name>
</gene>
<evidence type="ECO:0000313" key="1">
    <source>
        <dbReference type="EMBL" id="CAG8838460.1"/>
    </source>
</evidence>
<keyword evidence="2" id="KW-1185">Reference proteome</keyword>
<reference evidence="1 2" key="1">
    <citation type="submission" date="2021-06" db="EMBL/GenBank/DDBJ databases">
        <authorList>
            <person name="Kallberg Y."/>
            <person name="Tangrot J."/>
            <person name="Rosling A."/>
        </authorList>
    </citation>
    <scope>NUCLEOTIDE SEQUENCE [LARGE SCALE GENOMIC DNA]</scope>
    <source>
        <strain evidence="1 2">120-4 pot B 10/14</strain>
    </source>
</reference>
<protein>
    <submittedName>
        <fullName evidence="1">44340_t:CDS:1</fullName>
    </submittedName>
</protein>
<name>A0ABN7WRD8_GIGMA</name>
<sequence>ANSQTFATANLIIYNARDIKYRIITDVCHKHTMPIFFGSSLKKVSTKAFSQKSNTDQT</sequence>
<accession>A0ABN7WRD8</accession>
<comment type="caution">
    <text evidence="1">The sequence shown here is derived from an EMBL/GenBank/DDBJ whole genome shotgun (WGS) entry which is preliminary data.</text>
</comment>
<evidence type="ECO:0000313" key="2">
    <source>
        <dbReference type="Proteomes" id="UP000789901"/>
    </source>
</evidence>
<organism evidence="1 2">
    <name type="scientific">Gigaspora margarita</name>
    <dbReference type="NCBI Taxonomy" id="4874"/>
    <lineage>
        <taxon>Eukaryota</taxon>
        <taxon>Fungi</taxon>
        <taxon>Fungi incertae sedis</taxon>
        <taxon>Mucoromycota</taxon>
        <taxon>Glomeromycotina</taxon>
        <taxon>Glomeromycetes</taxon>
        <taxon>Diversisporales</taxon>
        <taxon>Gigasporaceae</taxon>
        <taxon>Gigaspora</taxon>
    </lineage>
</organism>
<feature type="non-terminal residue" evidence="1">
    <location>
        <position position="1"/>
    </location>
</feature>
<proteinExistence type="predicted"/>
<dbReference type="EMBL" id="CAJVQB010058135">
    <property type="protein sequence ID" value="CAG8838460.1"/>
    <property type="molecule type" value="Genomic_DNA"/>
</dbReference>
<dbReference type="Proteomes" id="UP000789901">
    <property type="component" value="Unassembled WGS sequence"/>
</dbReference>